<evidence type="ECO:0000313" key="1">
    <source>
        <dbReference type="EMBL" id="WWQ63539.1"/>
    </source>
</evidence>
<dbReference type="EMBL" id="CP146022">
    <property type="protein sequence ID" value="WWQ63539.1"/>
    <property type="molecule type" value="Genomic_DNA"/>
</dbReference>
<reference evidence="1" key="1">
    <citation type="journal article" date="2025" name="Int. J. Syst. Evol. Microbiol.">
        <title>Streptomyces citrinus sp. nov., with yellow diffusible pigment.</title>
        <authorList>
            <person name="He Y."/>
            <person name="Yang E."/>
            <person name="Xu J."/>
            <person name="Sun Y."/>
            <person name="Sun L."/>
        </authorList>
    </citation>
    <scope>NUCLEOTIDE SEQUENCE</scope>
    <source>
        <strain evidence="1">Q6</strain>
    </source>
</reference>
<protein>
    <submittedName>
        <fullName evidence="1">TIGR03086 family metal-binding protein</fullName>
    </submittedName>
</protein>
<organism evidence="1 2">
    <name type="scientific">Streptomyces citrinus</name>
    <dbReference type="NCBI Taxonomy" id="3118173"/>
    <lineage>
        <taxon>Bacteria</taxon>
        <taxon>Bacillati</taxon>
        <taxon>Actinomycetota</taxon>
        <taxon>Actinomycetes</taxon>
        <taxon>Kitasatosporales</taxon>
        <taxon>Streptomycetaceae</taxon>
        <taxon>Streptomyces</taxon>
    </lineage>
</organism>
<keyword evidence="2" id="KW-1185">Reference proteome</keyword>
<proteinExistence type="predicted"/>
<name>A0ACD5A8R9_9ACTN</name>
<sequence>MSDATVDIGPQARIVARLAHGVREDQLDLPTPCPDYAVRHLLGHVAGLAVALRGAALKETGERTATDPGSALPDLAPDWRCTLPGTLDALARAWEDPAAWEGMTQAGGLDLPGSVAGLVTADELVVHGWDLARATGQDYTADEPALGAAHALLSPSEEGPDGLFGPVVPVPDEAPFLDRVIGLSGRDPHWKP</sequence>
<gene>
    <name evidence="1" type="ORF">V2W30_09435</name>
</gene>
<dbReference type="Proteomes" id="UP001432251">
    <property type="component" value="Chromosome"/>
</dbReference>
<evidence type="ECO:0000313" key="2">
    <source>
        <dbReference type="Proteomes" id="UP001432251"/>
    </source>
</evidence>
<accession>A0ACD5A8R9</accession>